<gene>
    <name evidence="3" type="ORF">DIABBA_LOCUS1047</name>
</gene>
<dbReference type="GO" id="GO:0003676">
    <property type="term" value="F:nucleic acid binding"/>
    <property type="evidence" value="ECO:0007669"/>
    <property type="project" value="InterPro"/>
</dbReference>
<evidence type="ECO:0000256" key="1">
    <source>
        <dbReference type="SAM" id="MobiDB-lite"/>
    </source>
</evidence>
<feature type="region of interest" description="Disordered" evidence="1">
    <location>
        <begin position="1"/>
        <end position="47"/>
    </location>
</feature>
<dbReference type="InterPro" id="IPR013087">
    <property type="entry name" value="Znf_C2H2_type"/>
</dbReference>
<feature type="compositionally biased region" description="Polar residues" evidence="1">
    <location>
        <begin position="32"/>
        <end position="47"/>
    </location>
</feature>
<evidence type="ECO:0000313" key="4">
    <source>
        <dbReference type="Proteomes" id="UP001153709"/>
    </source>
</evidence>
<dbReference type="Pfam" id="PF12874">
    <property type="entry name" value="zf-met"/>
    <property type="match status" value="1"/>
</dbReference>
<dbReference type="GO" id="GO:0008270">
    <property type="term" value="F:zinc ion binding"/>
    <property type="evidence" value="ECO:0007669"/>
    <property type="project" value="InterPro"/>
</dbReference>
<keyword evidence="4" id="KW-1185">Reference proteome</keyword>
<dbReference type="EMBL" id="OU898276">
    <property type="protein sequence ID" value="CAG9826995.1"/>
    <property type="molecule type" value="Genomic_DNA"/>
</dbReference>
<organism evidence="3 4">
    <name type="scientific">Diabrotica balteata</name>
    <name type="common">Banded cucumber beetle</name>
    <dbReference type="NCBI Taxonomy" id="107213"/>
    <lineage>
        <taxon>Eukaryota</taxon>
        <taxon>Metazoa</taxon>
        <taxon>Ecdysozoa</taxon>
        <taxon>Arthropoda</taxon>
        <taxon>Hexapoda</taxon>
        <taxon>Insecta</taxon>
        <taxon>Pterygota</taxon>
        <taxon>Neoptera</taxon>
        <taxon>Endopterygota</taxon>
        <taxon>Coleoptera</taxon>
        <taxon>Polyphaga</taxon>
        <taxon>Cucujiformia</taxon>
        <taxon>Chrysomeloidea</taxon>
        <taxon>Chrysomelidae</taxon>
        <taxon>Galerucinae</taxon>
        <taxon>Diabroticina</taxon>
        <taxon>Diabroticites</taxon>
        <taxon>Diabrotica</taxon>
    </lineage>
</organism>
<feature type="compositionally biased region" description="Low complexity" evidence="1">
    <location>
        <begin position="59"/>
        <end position="77"/>
    </location>
</feature>
<dbReference type="AlphaFoldDB" id="A0A9N9SPW6"/>
<protein>
    <recommendedName>
        <fullName evidence="2">C2H2-type domain-containing protein</fullName>
    </recommendedName>
</protein>
<feature type="compositionally biased region" description="Basic and acidic residues" evidence="1">
    <location>
        <begin position="83"/>
        <end position="101"/>
    </location>
</feature>
<feature type="compositionally biased region" description="Basic and acidic residues" evidence="1">
    <location>
        <begin position="119"/>
        <end position="131"/>
    </location>
</feature>
<dbReference type="InterPro" id="IPR036236">
    <property type="entry name" value="Znf_C2H2_sf"/>
</dbReference>
<sequence>MANRRLGGGPSGGLRGNRSFNQPPFQGGSGVSPWQGSNSSSQGLISQITSNPQQLALALTSLLQPQQQNPPSLLSLNTSPGYNRDRDFGRGRDFRRHEPYSKNRQGGGGFNRDRKRSQNQKDQKKDSKKDDGTDDGNEDGETKRDWKDEKSNSETPETEEEAKARKEKEEKEGPYYDVPIKLLSCFVCNKEMWDGESMRKHVKGRAHRQMLDSLEESIHITVNILRENMRLLEEKKLIELNRVQRVTKRFNKPEPESHCNMCDLKFLGKIIAHRKTEGHQRLKHYLHPNCRLCSKEFPSRMEWIEHRLTPDHLRKLSKTLADKVGGADGNDIVEVEEEHNDLALEPILDEPLEMEAENPILEITENLNFSGIQNLMPAYKPNRPISANSLKPFSGFVCELCHRSFVDEEVSQNHLKTRRHHLKFVEALKLKFKEQQRKEKEAKEAEAKAEAEKNGANEDGDLYNPDEPTQEESAEGDASMDVSQEDAAVKEETMEAEEIEEEKPPAKGAAAKGAKAAPAAATPAAVKNGAGPKSKKARK</sequence>
<feature type="compositionally biased region" description="Basic and acidic residues" evidence="1">
    <location>
        <begin position="161"/>
        <end position="171"/>
    </location>
</feature>
<feature type="compositionally biased region" description="Basic and acidic residues" evidence="1">
    <location>
        <begin position="436"/>
        <end position="456"/>
    </location>
</feature>
<feature type="compositionally biased region" description="Low complexity" evidence="1">
    <location>
        <begin position="506"/>
        <end position="531"/>
    </location>
</feature>
<feature type="compositionally biased region" description="Gly residues" evidence="1">
    <location>
        <begin position="1"/>
        <end position="15"/>
    </location>
</feature>
<feature type="domain" description="C2H2-type" evidence="2">
    <location>
        <begin position="398"/>
        <end position="420"/>
    </location>
</feature>
<dbReference type="Proteomes" id="UP001153709">
    <property type="component" value="Chromosome 1"/>
</dbReference>
<dbReference type="PROSITE" id="PS00028">
    <property type="entry name" value="ZINC_FINGER_C2H2_1"/>
    <property type="match status" value="2"/>
</dbReference>
<evidence type="ECO:0000313" key="3">
    <source>
        <dbReference type="EMBL" id="CAG9826995.1"/>
    </source>
</evidence>
<proteinExistence type="predicted"/>
<dbReference type="InterPro" id="IPR056345">
    <property type="entry name" value="Znf-C2H2_CIZ1"/>
</dbReference>
<feature type="domain" description="C2H2-type" evidence="2">
    <location>
        <begin position="185"/>
        <end position="207"/>
    </location>
</feature>
<name>A0A9N9SPW6_DIABA</name>
<evidence type="ECO:0000259" key="2">
    <source>
        <dbReference type="PROSITE" id="PS00028"/>
    </source>
</evidence>
<dbReference type="SMART" id="SM00355">
    <property type="entry name" value="ZnF_C2H2"/>
    <property type="match status" value="3"/>
</dbReference>
<dbReference type="InterPro" id="IPR003604">
    <property type="entry name" value="Matrin/U1-like-C_Znf_C2H2"/>
</dbReference>
<dbReference type="OrthoDB" id="6378952at2759"/>
<feature type="region of interest" description="Disordered" evidence="1">
    <location>
        <begin position="436"/>
        <end position="539"/>
    </location>
</feature>
<dbReference type="Pfam" id="PF23330">
    <property type="entry name" value="zf-C2H2_14"/>
    <property type="match status" value="1"/>
</dbReference>
<dbReference type="SMART" id="SM00451">
    <property type="entry name" value="ZnF_U1"/>
    <property type="match status" value="2"/>
</dbReference>
<accession>A0A9N9SPW6</accession>
<feature type="compositionally biased region" description="Basic and acidic residues" evidence="1">
    <location>
        <begin position="140"/>
        <end position="152"/>
    </location>
</feature>
<feature type="region of interest" description="Disordered" evidence="1">
    <location>
        <begin position="59"/>
        <end position="171"/>
    </location>
</feature>
<reference evidence="3" key="1">
    <citation type="submission" date="2022-01" db="EMBL/GenBank/DDBJ databases">
        <authorList>
            <person name="King R."/>
        </authorList>
    </citation>
    <scope>NUCLEOTIDE SEQUENCE</scope>
</reference>
<dbReference type="PANTHER" id="PTHR15491:SF9">
    <property type="entry name" value="CIP1-INTERACTING ZINC FINGER PROTEIN"/>
    <property type="match status" value="1"/>
</dbReference>
<dbReference type="SUPFAM" id="SSF57667">
    <property type="entry name" value="beta-beta-alpha zinc fingers"/>
    <property type="match status" value="2"/>
</dbReference>
<dbReference type="InterPro" id="IPR026811">
    <property type="entry name" value="CIZ1"/>
</dbReference>
<dbReference type="PANTHER" id="PTHR15491">
    <property type="match status" value="1"/>
</dbReference>
<dbReference type="GO" id="GO:0005634">
    <property type="term" value="C:nucleus"/>
    <property type="evidence" value="ECO:0007669"/>
    <property type="project" value="TreeGrafter"/>
</dbReference>